<dbReference type="PANTHER" id="PTHR13847:SF281">
    <property type="entry name" value="FAD DEPENDENT OXIDOREDUCTASE DOMAIN-CONTAINING PROTEIN"/>
    <property type="match status" value="1"/>
</dbReference>
<name>A0A0P6VP27_9HYPH</name>
<protein>
    <recommendedName>
        <fullName evidence="2">FAD dependent oxidoreductase domain-containing protein</fullName>
    </recommendedName>
</protein>
<dbReference type="STRING" id="665126.ABB55_12840"/>
<evidence type="ECO:0000313" key="4">
    <source>
        <dbReference type="Proteomes" id="UP000048984"/>
    </source>
</evidence>
<evidence type="ECO:0000259" key="2">
    <source>
        <dbReference type="Pfam" id="PF01266"/>
    </source>
</evidence>
<evidence type="ECO:0000313" key="3">
    <source>
        <dbReference type="EMBL" id="KPL52994.1"/>
    </source>
</evidence>
<gene>
    <name evidence="3" type="ORF">ABB55_12840</name>
</gene>
<dbReference type="PANTHER" id="PTHR13847">
    <property type="entry name" value="SARCOSINE DEHYDROGENASE-RELATED"/>
    <property type="match status" value="1"/>
</dbReference>
<reference evidence="3 4" key="1">
    <citation type="submission" date="2015-09" db="EMBL/GenBank/DDBJ databases">
        <authorList>
            <person name="Jackson K.R."/>
            <person name="Lunt B.L."/>
            <person name="Fisher J.N.B."/>
            <person name="Gardner A.V."/>
            <person name="Bailey M.E."/>
            <person name="Deus L.M."/>
            <person name="Earl A.S."/>
            <person name="Gibby P.D."/>
            <person name="Hartmann K.A."/>
            <person name="Liu J.E."/>
            <person name="Manci A.M."/>
            <person name="Nielsen D.A."/>
            <person name="Solomon M.B."/>
            <person name="Breakwell D.P."/>
            <person name="Burnett S.H."/>
            <person name="Grose J.H."/>
        </authorList>
    </citation>
    <scope>NUCLEOTIDE SEQUENCE [LARGE SCALE GENOMIC DNA]</scope>
    <source>
        <strain evidence="3 4">16</strain>
    </source>
</reference>
<sequence>MYPALFHPQVYETDVLPRTIWSEGVALPVPNRLGTSIRTEVAVIGGGYAGLSAALHLARDYGIEAVVLDAAPIGWGASARNGGFVTLPAAKASAEEIIARYGEADAYGFFRSQADAIELVRRLLSEERIEAEPQGDATYDVAHAPSAVAGLQRTAEIYRHRFGLDAAFLGRWAFDQIGHGGTEQHGALRLRGGFGLNPLKFLLGLEAAARRHGAVVHADSPVLSWAKDRGRHILETPDGQVSARSVIVATNSYTPDDLQPALANRTIPALSNIVVTRPLTEDELAAEGWRTVCPVANTRSLLFYYRLLPDRRFLFGARGGTSGSPREDKAMRAWLERRLGEVFPSWKGIETTHFWNGLVCLTARRTPAIGRLPSDPTVLYGFGWHGNGVNTAPWAGQVLAHAVAMRSGGMLDLPAPYRGLPMNLFAPSVRKLALKAAYLWYGLTERS</sequence>
<accession>A0A0P6VP27</accession>
<dbReference type="InterPro" id="IPR006076">
    <property type="entry name" value="FAD-dep_OxRdtase"/>
</dbReference>
<keyword evidence="1" id="KW-0560">Oxidoreductase</keyword>
<organism evidence="3 4">
    <name type="scientific">Prosthecodimorpha hirschii</name>
    <dbReference type="NCBI Taxonomy" id="665126"/>
    <lineage>
        <taxon>Bacteria</taxon>
        <taxon>Pseudomonadati</taxon>
        <taxon>Pseudomonadota</taxon>
        <taxon>Alphaproteobacteria</taxon>
        <taxon>Hyphomicrobiales</taxon>
        <taxon>Ancalomicrobiaceae</taxon>
        <taxon>Prosthecodimorpha</taxon>
    </lineage>
</organism>
<dbReference type="Pfam" id="PF01266">
    <property type="entry name" value="DAO"/>
    <property type="match status" value="1"/>
</dbReference>
<dbReference type="SUPFAM" id="SSF51905">
    <property type="entry name" value="FAD/NAD(P)-binding domain"/>
    <property type="match status" value="1"/>
</dbReference>
<evidence type="ECO:0000256" key="1">
    <source>
        <dbReference type="ARBA" id="ARBA00023002"/>
    </source>
</evidence>
<comment type="caution">
    <text evidence="3">The sequence shown here is derived from an EMBL/GenBank/DDBJ whole genome shotgun (WGS) entry which is preliminary data.</text>
</comment>
<dbReference type="AlphaFoldDB" id="A0A0P6VP27"/>
<reference evidence="3 4" key="2">
    <citation type="submission" date="2015-10" db="EMBL/GenBank/DDBJ databases">
        <title>Draft Genome Sequence of Prosthecomicrobium hirschii ATCC 27832.</title>
        <authorList>
            <person name="Daniel J."/>
            <person name="Givan S.A."/>
            <person name="Brun Y.V."/>
            <person name="Brown P.J."/>
        </authorList>
    </citation>
    <scope>NUCLEOTIDE SEQUENCE [LARGE SCALE GENOMIC DNA]</scope>
    <source>
        <strain evidence="3 4">16</strain>
    </source>
</reference>
<dbReference type="InterPro" id="IPR036188">
    <property type="entry name" value="FAD/NAD-bd_sf"/>
</dbReference>
<proteinExistence type="predicted"/>
<dbReference type="RefSeq" id="WP_054359157.1">
    <property type="nucleotide sequence ID" value="NZ_LJYW01000001.1"/>
</dbReference>
<keyword evidence="4" id="KW-1185">Reference proteome</keyword>
<dbReference type="Gene3D" id="3.30.9.10">
    <property type="entry name" value="D-Amino Acid Oxidase, subunit A, domain 2"/>
    <property type="match status" value="1"/>
</dbReference>
<dbReference type="EMBL" id="LJYW01000001">
    <property type="protein sequence ID" value="KPL52994.1"/>
    <property type="molecule type" value="Genomic_DNA"/>
</dbReference>
<dbReference type="GO" id="GO:0005737">
    <property type="term" value="C:cytoplasm"/>
    <property type="evidence" value="ECO:0007669"/>
    <property type="project" value="TreeGrafter"/>
</dbReference>
<feature type="domain" description="FAD dependent oxidoreductase" evidence="2">
    <location>
        <begin position="41"/>
        <end position="401"/>
    </location>
</feature>
<dbReference type="Gene3D" id="3.50.50.60">
    <property type="entry name" value="FAD/NAD(P)-binding domain"/>
    <property type="match status" value="1"/>
</dbReference>
<dbReference type="GO" id="GO:0016491">
    <property type="term" value="F:oxidoreductase activity"/>
    <property type="evidence" value="ECO:0007669"/>
    <property type="project" value="UniProtKB-KW"/>
</dbReference>
<dbReference type="Proteomes" id="UP000048984">
    <property type="component" value="Unassembled WGS sequence"/>
</dbReference>